<comment type="caution">
    <text evidence="9">The sequence shown here is derived from an EMBL/GenBank/DDBJ whole genome shotgun (WGS) entry which is preliminary data.</text>
</comment>
<evidence type="ECO:0000256" key="1">
    <source>
        <dbReference type="ARBA" id="ARBA00001966"/>
    </source>
</evidence>
<proteinExistence type="predicted"/>
<evidence type="ECO:0000256" key="3">
    <source>
        <dbReference type="ARBA" id="ARBA00022515"/>
    </source>
</evidence>
<dbReference type="EMBL" id="JAAZKV010000003">
    <property type="protein sequence ID" value="NMA44270.1"/>
    <property type="molecule type" value="Genomic_DNA"/>
</dbReference>
<accession>A0A7K4BYD9</accession>
<name>A0A7K4BYD9_9ARCH</name>
<evidence type="ECO:0000256" key="7">
    <source>
        <dbReference type="ARBA" id="ARBA00023014"/>
    </source>
</evidence>
<organism evidence="9 10">
    <name type="scientific">Candidatus Iainarchaeum sp</name>
    <dbReference type="NCBI Taxonomy" id="3101447"/>
    <lineage>
        <taxon>Archaea</taxon>
        <taxon>Candidatus Iainarchaeota</taxon>
        <taxon>Candidatus Iainarchaeia</taxon>
        <taxon>Candidatus Iainarchaeales</taxon>
        <taxon>Candidatus Iainarchaeaceae</taxon>
        <taxon>Candidatus Iainarchaeum</taxon>
    </lineage>
</organism>
<dbReference type="InterPro" id="IPR058560">
    <property type="entry name" value="DNA_primase_C"/>
</dbReference>
<dbReference type="GO" id="GO:0046872">
    <property type="term" value="F:metal ion binding"/>
    <property type="evidence" value="ECO:0007669"/>
    <property type="project" value="UniProtKB-KW"/>
</dbReference>
<dbReference type="Pfam" id="PF04104">
    <property type="entry name" value="DNA_primase_lrg"/>
    <property type="match status" value="1"/>
</dbReference>
<dbReference type="GO" id="GO:1990077">
    <property type="term" value="C:primosome complex"/>
    <property type="evidence" value="ECO:0007669"/>
    <property type="project" value="UniProtKB-KW"/>
</dbReference>
<reference evidence="9 10" key="1">
    <citation type="journal article" date="2020" name="Biotechnol. Biofuels">
        <title>New insights from the biogas microbiome by comprehensive genome-resolved metagenomics of nearly 1600 species originating from multiple anaerobic digesters.</title>
        <authorList>
            <person name="Campanaro S."/>
            <person name="Treu L."/>
            <person name="Rodriguez-R L.M."/>
            <person name="Kovalovszki A."/>
            <person name="Ziels R.M."/>
            <person name="Maus I."/>
            <person name="Zhu X."/>
            <person name="Kougias P.G."/>
            <person name="Basile A."/>
            <person name="Luo G."/>
            <person name="Schluter A."/>
            <person name="Konstantinidis K.T."/>
            <person name="Angelidaki I."/>
        </authorList>
    </citation>
    <scope>NUCLEOTIDE SEQUENCE [LARGE SCALE GENOMIC DNA]</scope>
    <source>
        <strain evidence="9">AS22ysBPME_79</strain>
    </source>
</reference>
<protein>
    <recommendedName>
        <fullName evidence="8">DNA primase large subunit C-terminal domain-containing protein</fullName>
    </recommendedName>
</protein>
<dbReference type="GO" id="GO:0006269">
    <property type="term" value="P:DNA replication, synthesis of primer"/>
    <property type="evidence" value="ECO:0007669"/>
    <property type="project" value="UniProtKB-KW"/>
</dbReference>
<evidence type="ECO:0000259" key="8">
    <source>
        <dbReference type="Pfam" id="PF04104"/>
    </source>
</evidence>
<evidence type="ECO:0000313" key="9">
    <source>
        <dbReference type="EMBL" id="NMA44270.1"/>
    </source>
</evidence>
<dbReference type="GO" id="GO:0051539">
    <property type="term" value="F:4 iron, 4 sulfur cluster binding"/>
    <property type="evidence" value="ECO:0007669"/>
    <property type="project" value="UniProtKB-KW"/>
</dbReference>
<comment type="cofactor">
    <cofactor evidence="1">
        <name>[4Fe-4S] cluster</name>
        <dbReference type="ChEBI" id="CHEBI:49883"/>
    </cofactor>
</comment>
<dbReference type="SUPFAM" id="SSF140914">
    <property type="entry name" value="PriB N-terminal domain-like"/>
    <property type="match status" value="1"/>
</dbReference>
<evidence type="ECO:0000256" key="2">
    <source>
        <dbReference type="ARBA" id="ARBA00022485"/>
    </source>
</evidence>
<keyword evidence="6" id="KW-0408">Iron</keyword>
<evidence type="ECO:0000313" key="10">
    <source>
        <dbReference type="Proteomes" id="UP000526302"/>
    </source>
</evidence>
<keyword evidence="2" id="KW-0004">4Fe-4S</keyword>
<keyword evidence="3" id="KW-0639">Primosome</keyword>
<keyword evidence="7" id="KW-0411">Iron-sulfur</keyword>
<dbReference type="AlphaFoldDB" id="A0A7K4BYD9"/>
<gene>
    <name evidence="9" type="ORF">GX950_00445</name>
</gene>
<sequence>MDQLIFLQNFPFTEKSRNFLKESKLNPEDVSGTIIKRAALIISRANSNQEYVLDLTNSSREMIQNEIIAFPVAKLILSSMNTPNIKEKFSLLMKKKTFTAIIHHSNPKKIALSLADDFGIKYTLSDEKEFFVEIKLIDYLDIYFVDDESKLINKNVSNGTVYLSINDFARFLSEKAYKKVFDSLPIEKKFIPKTFVNYAKTIDSQLSVIEKKSFDLKLVGKINPDLFPPCMKVLYSDQASGKKLSYLGRLVLASFLFQLGMRKEELLSLFSKSPDYKKHISEYHIDRIYQKKLSAPGCKKMADYGLKVKECENECKSTHPVRYYISKLRYKNKFKKQNELKNKEGVN</sequence>
<evidence type="ECO:0000256" key="6">
    <source>
        <dbReference type="ARBA" id="ARBA00023004"/>
    </source>
</evidence>
<evidence type="ECO:0000256" key="5">
    <source>
        <dbReference type="ARBA" id="ARBA00022723"/>
    </source>
</evidence>
<dbReference type="Proteomes" id="UP000526302">
    <property type="component" value="Unassembled WGS sequence"/>
</dbReference>
<keyword evidence="4" id="KW-0235">DNA replication</keyword>
<keyword evidence="5" id="KW-0479">Metal-binding</keyword>
<feature type="domain" description="DNA primase large subunit C-terminal" evidence="8">
    <location>
        <begin position="222"/>
        <end position="329"/>
    </location>
</feature>
<evidence type="ECO:0000256" key="4">
    <source>
        <dbReference type="ARBA" id="ARBA00022705"/>
    </source>
</evidence>